<evidence type="ECO:0000313" key="5">
    <source>
        <dbReference type="EMBL" id="QFU99123.1"/>
    </source>
</evidence>
<dbReference type="InterPro" id="IPR050922">
    <property type="entry name" value="LytR/CpsA/Psr_CW_biosynth"/>
</dbReference>
<dbReference type="OrthoDB" id="9782542at2"/>
<accession>A0A5P9QCE0</accession>
<dbReference type="Pfam" id="PF03816">
    <property type="entry name" value="LytR_cpsA_psr"/>
    <property type="match status" value="1"/>
</dbReference>
<keyword evidence="3" id="KW-0812">Transmembrane</keyword>
<evidence type="ECO:0000256" key="1">
    <source>
        <dbReference type="ARBA" id="ARBA00006068"/>
    </source>
</evidence>
<feature type="region of interest" description="Disordered" evidence="2">
    <location>
        <begin position="1"/>
        <end position="137"/>
    </location>
</feature>
<feature type="transmembrane region" description="Helical" evidence="3">
    <location>
        <begin position="147"/>
        <end position="170"/>
    </location>
</feature>
<dbReference type="NCBIfam" id="TIGR00350">
    <property type="entry name" value="lytR_cpsA_psr"/>
    <property type="match status" value="1"/>
</dbReference>
<dbReference type="EMBL" id="CP045529">
    <property type="protein sequence ID" value="QFU99123.1"/>
    <property type="molecule type" value="Genomic_DNA"/>
</dbReference>
<feature type="compositionally biased region" description="Low complexity" evidence="2">
    <location>
        <begin position="102"/>
        <end position="113"/>
    </location>
</feature>
<feature type="domain" description="Cell envelope-related transcriptional attenuator" evidence="4">
    <location>
        <begin position="212"/>
        <end position="355"/>
    </location>
</feature>
<evidence type="ECO:0000313" key="6">
    <source>
        <dbReference type="Proteomes" id="UP000326702"/>
    </source>
</evidence>
<feature type="compositionally biased region" description="Pro residues" evidence="2">
    <location>
        <begin position="1"/>
        <end position="12"/>
    </location>
</feature>
<evidence type="ECO:0000256" key="3">
    <source>
        <dbReference type="SAM" id="Phobius"/>
    </source>
</evidence>
<dbReference type="AlphaFoldDB" id="A0A5P9QCE0"/>
<protein>
    <submittedName>
        <fullName evidence="5">Transcriptional regulator LytR</fullName>
    </submittedName>
</protein>
<comment type="similarity">
    <text evidence="1">Belongs to the LytR/CpsA/Psr (LCP) family.</text>
</comment>
<keyword evidence="3" id="KW-1133">Transmembrane helix</keyword>
<proteinExistence type="inferred from homology"/>
<organism evidence="5 6">
    <name type="scientific">Luteimicrobium xylanilyticum</name>
    <dbReference type="NCBI Taxonomy" id="1133546"/>
    <lineage>
        <taxon>Bacteria</taxon>
        <taxon>Bacillati</taxon>
        <taxon>Actinomycetota</taxon>
        <taxon>Actinomycetes</taxon>
        <taxon>Micrococcales</taxon>
        <taxon>Luteimicrobium</taxon>
    </lineage>
</organism>
<feature type="compositionally biased region" description="Low complexity" evidence="2">
    <location>
        <begin position="124"/>
        <end position="137"/>
    </location>
</feature>
<dbReference type="Gene3D" id="3.40.630.190">
    <property type="entry name" value="LCP protein"/>
    <property type="match status" value="1"/>
</dbReference>
<dbReference type="RefSeq" id="WP_153022417.1">
    <property type="nucleotide sequence ID" value="NZ_BAABIH010000008.1"/>
</dbReference>
<keyword evidence="3" id="KW-0472">Membrane</keyword>
<dbReference type="Proteomes" id="UP000326702">
    <property type="component" value="Chromosome"/>
</dbReference>
<name>A0A5P9QCE0_9MICO</name>
<dbReference type="KEGG" id="lxl:KDY119_02649"/>
<dbReference type="PANTHER" id="PTHR33392">
    <property type="entry name" value="POLYISOPRENYL-TEICHOIC ACID--PEPTIDOGLYCAN TEICHOIC ACID TRANSFERASE TAGU"/>
    <property type="match status" value="1"/>
</dbReference>
<reference evidence="5 6" key="1">
    <citation type="submission" date="2019-10" db="EMBL/GenBank/DDBJ databases">
        <title>Genome sequence of Luteimicrobium xylanilyticum HY-24.</title>
        <authorList>
            <person name="Kim D.Y."/>
            <person name="Park H.-Y."/>
        </authorList>
    </citation>
    <scope>NUCLEOTIDE SEQUENCE [LARGE SCALE GENOMIC DNA]</scope>
    <source>
        <strain evidence="5 6">HY-24</strain>
    </source>
</reference>
<gene>
    <name evidence="5" type="ORF">KDY119_02649</name>
</gene>
<evidence type="ECO:0000259" key="4">
    <source>
        <dbReference type="Pfam" id="PF03816"/>
    </source>
</evidence>
<dbReference type="PANTHER" id="PTHR33392:SF6">
    <property type="entry name" value="POLYISOPRENYL-TEICHOIC ACID--PEPTIDOGLYCAN TEICHOIC ACID TRANSFERASE TAGU"/>
    <property type="match status" value="1"/>
</dbReference>
<evidence type="ECO:0000256" key="2">
    <source>
        <dbReference type="SAM" id="MobiDB-lite"/>
    </source>
</evidence>
<sequence length="456" mass="47061">MTPDPRSLPPSFTPQAGRGSRPDTADGVIEVGTDGTGGTTPPPPPARPASRVTRQSSGPVPVDRSGGRTRGGSGRPPAIPPAGAGVTRAPRPVAGDERRPRTSPTSRAPQRVVAGGGAGRRPGEGSPAGTAPGASAPSRIRLRKGRIAAIVAGVLVIGMIAWPVGLVAWANGKLDHVDALSDAKDTPGTTYLIAGSDSRADGVVKDGTSGARTDTIMLLQVPDSGTTSLISIPRDSYVKIPGHGSNKINAAYAFGGAPLLVKTVEKLTGMHVDHYAEVGFGGVEGLVDAVGGVHLCLDYDVDDKKSELKWKAGCHDVGGKTALAFSRMRYSDPTSDFGRTQRQRQLVDAISQKAAKPSLLFKPVTQVKLIDAGTGVLKVDDDTNIIDLAKLAMAFKAANGKDGVTGLPPISDRDYRPGGVGSSVRLDPDKAPTFFKKVMNGKLKAGTVNSETSSKG</sequence>
<dbReference type="InterPro" id="IPR004474">
    <property type="entry name" value="LytR_CpsA_psr"/>
</dbReference>
<keyword evidence="6" id="KW-1185">Reference proteome</keyword>